<accession>A0ABX7NGA0</accession>
<dbReference type="EMBL" id="CP071091">
    <property type="protein sequence ID" value="QSQ17861.1"/>
    <property type="molecule type" value="Genomic_DNA"/>
</dbReference>
<organism evidence="1 2">
    <name type="scientific">Myxococcus landrumensis</name>
    <dbReference type="NCBI Taxonomy" id="2813577"/>
    <lineage>
        <taxon>Bacteria</taxon>
        <taxon>Pseudomonadati</taxon>
        <taxon>Myxococcota</taxon>
        <taxon>Myxococcia</taxon>
        <taxon>Myxococcales</taxon>
        <taxon>Cystobacterineae</taxon>
        <taxon>Myxococcaceae</taxon>
        <taxon>Myxococcus</taxon>
    </lineage>
</organism>
<keyword evidence="2" id="KW-1185">Reference proteome</keyword>
<dbReference type="RefSeq" id="WP_206719480.1">
    <property type="nucleotide sequence ID" value="NZ_CP071091.1"/>
</dbReference>
<protein>
    <submittedName>
        <fullName evidence="1">Uncharacterized protein</fullName>
    </submittedName>
</protein>
<evidence type="ECO:0000313" key="1">
    <source>
        <dbReference type="EMBL" id="QSQ17861.1"/>
    </source>
</evidence>
<name>A0ABX7NGA0_9BACT</name>
<dbReference type="Proteomes" id="UP000663090">
    <property type="component" value="Chromosome"/>
</dbReference>
<gene>
    <name evidence="1" type="ORF">JY572_18270</name>
</gene>
<evidence type="ECO:0000313" key="2">
    <source>
        <dbReference type="Proteomes" id="UP000663090"/>
    </source>
</evidence>
<sequence>MATLNITYDGMSADVPVELERPVTDDDVRRIATELVRSGGVPGMHLTGLSNEAFRYFVVDRFRGARGEERIYLRPKVPFGAR</sequence>
<proteinExistence type="predicted"/>
<reference evidence="1 2" key="1">
    <citation type="submission" date="2021-02" db="EMBL/GenBank/DDBJ databases">
        <title>De Novo genome assembly of isolated myxobacteria.</title>
        <authorList>
            <person name="Stevens D.C."/>
        </authorList>
    </citation>
    <scope>NUCLEOTIDE SEQUENCE [LARGE SCALE GENOMIC DNA]</scope>
    <source>
        <strain evidence="1 2">SCHIC003</strain>
    </source>
</reference>